<evidence type="ECO:0000313" key="2">
    <source>
        <dbReference type="EMBL" id="OCH21751.1"/>
    </source>
</evidence>
<dbReference type="OrthoDB" id="9786134at2"/>
<dbReference type="SUPFAM" id="SSF50800">
    <property type="entry name" value="PK beta-barrel domain-like"/>
    <property type="match status" value="1"/>
</dbReference>
<organism evidence="2 3">
    <name type="scientific">Aliivibrio logei</name>
    <name type="common">Vibrio logei</name>
    <dbReference type="NCBI Taxonomy" id="688"/>
    <lineage>
        <taxon>Bacteria</taxon>
        <taxon>Pseudomonadati</taxon>
        <taxon>Pseudomonadota</taxon>
        <taxon>Gammaproteobacteria</taxon>
        <taxon>Vibrionales</taxon>
        <taxon>Vibrionaceae</taxon>
        <taxon>Aliivibrio</taxon>
    </lineage>
</organism>
<feature type="domain" description="MOSC" evidence="1">
    <location>
        <begin position="22"/>
        <end position="163"/>
    </location>
</feature>
<protein>
    <submittedName>
        <fullName evidence="2">Sulfurase</fullName>
    </submittedName>
</protein>
<dbReference type="GO" id="GO:0030151">
    <property type="term" value="F:molybdenum ion binding"/>
    <property type="evidence" value="ECO:0007669"/>
    <property type="project" value="InterPro"/>
</dbReference>
<dbReference type="AlphaFoldDB" id="A0A1B9P097"/>
<proteinExistence type="predicted"/>
<dbReference type="RefSeq" id="WP_065610364.1">
    <property type="nucleotide sequence ID" value="NZ_CAWMPN010000008.1"/>
</dbReference>
<dbReference type="GO" id="GO:0003824">
    <property type="term" value="F:catalytic activity"/>
    <property type="evidence" value="ECO:0007669"/>
    <property type="project" value="InterPro"/>
</dbReference>
<sequence length="232" mass="26817">MKKNYLNRIYRGKVEHRYGFDTAINKSPIEKSLYLFLEGLDGDQCADSHHHGGVERALHQYPLEHYVYWKEKYGGDIHWGAPGMGENLSSEGMTEETVCLGDRYQWGDAIIEVSQPRSPCFKLNKRWEVENFSVDMQEISRCGWLYRVIQPGMVSADEPLELIERVPNAMTLREVCDVFFGDPLNNEGLLKLKQQSKLSDSWMMKVIARIETNEVENWNFRLLGHAGVKTTK</sequence>
<dbReference type="InterPro" id="IPR011037">
    <property type="entry name" value="Pyrv_Knase-like_insert_dom_sf"/>
</dbReference>
<dbReference type="PROSITE" id="PS51340">
    <property type="entry name" value="MOSC"/>
    <property type="match status" value="1"/>
</dbReference>
<gene>
    <name evidence="2" type="ORF">A6E04_07765</name>
</gene>
<dbReference type="PANTHER" id="PTHR30212">
    <property type="entry name" value="PROTEIN YIIM"/>
    <property type="match status" value="1"/>
</dbReference>
<evidence type="ECO:0000259" key="1">
    <source>
        <dbReference type="PROSITE" id="PS51340"/>
    </source>
</evidence>
<dbReference type="EMBL" id="MAJU01000008">
    <property type="protein sequence ID" value="OCH21751.1"/>
    <property type="molecule type" value="Genomic_DNA"/>
</dbReference>
<comment type="caution">
    <text evidence="2">The sequence shown here is derived from an EMBL/GenBank/DDBJ whole genome shotgun (WGS) entry which is preliminary data.</text>
</comment>
<reference evidence="2 3" key="1">
    <citation type="submission" date="2016-06" db="EMBL/GenBank/DDBJ databases">
        <authorList>
            <person name="Kjaerup R.B."/>
            <person name="Dalgaard T.S."/>
            <person name="Juul-Madsen H.R."/>
        </authorList>
    </citation>
    <scope>NUCLEOTIDE SEQUENCE [LARGE SCALE GENOMIC DNA]</scope>
    <source>
        <strain evidence="2 3">1S159</strain>
    </source>
</reference>
<evidence type="ECO:0000313" key="3">
    <source>
        <dbReference type="Proteomes" id="UP000093523"/>
    </source>
</evidence>
<dbReference type="GO" id="GO:0030170">
    <property type="term" value="F:pyridoxal phosphate binding"/>
    <property type="evidence" value="ECO:0007669"/>
    <property type="project" value="InterPro"/>
</dbReference>
<dbReference type="InterPro" id="IPR005302">
    <property type="entry name" value="MoCF_Sase_C"/>
</dbReference>
<dbReference type="Pfam" id="PF03473">
    <property type="entry name" value="MOSC"/>
    <property type="match status" value="1"/>
</dbReference>
<name>A0A1B9P097_ALILO</name>
<dbReference type="STRING" id="688.A6E04_07765"/>
<dbReference type="PANTHER" id="PTHR30212:SF2">
    <property type="entry name" value="PROTEIN YIIM"/>
    <property type="match status" value="1"/>
</dbReference>
<dbReference type="InterPro" id="IPR052353">
    <property type="entry name" value="Benzoxazolinone_Detox_Enz"/>
</dbReference>
<accession>A0A1B9P097</accession>
<dbReference type="Gene3D" id="2.40.33.20">
    <property type="entry name" value="PK beta-barrel domain-like"/>
    <property type="match status" value="1"/>
</dbReference>
<dbReference type="Proteomes" id="UP000093523">
    <property type="component" value="Unassembled WGS sequence"/>
</dbReference>